<evidence type="ECO:0000313" key="1">
    <source>
        <dbReference type="EMBL" id="MEJ8473104.1"/>
    </source>
</evidence>
<name>A0ABU8TG35_9HYPH</name>
<protein>
    <submittedName>
        <fullName evidence="1">Uncharacterized protein</fullName>
    </submittedName>
</protein>
<reference evidence="1 2" key="1">
    <citation type="submission" date="2024-02" db="EMBL/GenBank/DDBJ databases">
        <title>Roseibium algae sp. nov., isolated from marine alga (Grateloupia sp.), showing potential in myo-inositol conversion.</title>
        <authorList>
            <person name="Wang Y."/>
        </authorList>
    </citation>
    <scope>NUCLEOTIDE SEQUENCE [LARGE SCALE GENOMIC DNA]</scope>
    <source>
        <strain evidence="1 2">H3510</strain>
    </source>
</reference>
<comment type="caution">
    <text evidence="1">The sequence shown here is derived from an EMBL/GenBank/DDBJ whole genome shotgun (WGS) entry which is preliminary data.</text>
</comment>
<proteinExistence type="predicted"/>
<evidence type="ECO:0000313" key="2">
    <source>
        <dbReference type="Proteomes" id="UP001385499"/>
    </source>
</evidence>
<dbReference type="RefSeq" id="WP_340272618.1">
    <property type="nucleotide sequence ID" value="NZ_JBAKIA010000001.1"/>
</dbReference>
<keyword evidence="2" id="KW-1185">Reference proteome</keyword>
<sequence length="71" mass="7800">MEWSQSDRVLNRVSAQIGKVIALDPATGLVSLHASTYRISGVSVITYFDQTLDTDGRVSTRSRPNASYAIR</sequence>
<organism evidence="1 2">
    <name type="scientific">Roseibium algae</name>
    <dbReference type="NCBI Taxonomy" id="3123038"/>
    <lineage>
        <taxon>Bacteria</taxon>
        <taxon>Pseudomonadati</taxon>
        <taxon>Pseudomonadota</taxon>
        <taxon>Alphaproteobacteria</taxon>
        <taxon>Hyphomicrobiales</taxon>
        <taxon>Stappiaceae</taxon>
        <taxon>Roseibium</taxon>
    </lineage>
</organism>
<accession>A0ABU8TG35</accession>
<dbReference type="EMBL" id="JBAKIA010000001">
    <property type="protein sequence ID" value="MEJ8473104.1"/>
    <property type="molecule type" value="Genomic_DNA"/>
</dbReference>
<gene>
    <name evidence="1" type="ORF">V6575_03315</name>
</gene>
<dbReference type="Proteomes" id="UP001385499">
    <property type="component" value="Unassembled WGS sequence"/>
</dbReference>